<dbReference type="EMBL" id="CP003940">
    <property type="protein sequence ID" value="AFZ48398.1"/>
    <property type="molecule type" value="Genomic_DNA"/>
</dbReference>
<dbReference type="Gene3D" id="3.40.960.10">
    <property type="entry name" value="VSR Endonuclease"/>
    <property type="match status" value="1"/>
</dbReference>
<dbReference type="eggNOG" id="COG2852">
    <property type="taxonomic scope" value="Bacteria"/>
</dbReference>
<dbReference type="SUPFAM" id="SSF52980">
    <property type="entry name" value="Restriction endonuclease-like"/>
    <property type="match status" value="1"/>
</dbReference>
<reference evidence="3" key="1">
    <citation type="journal article" date="2013" name="Proc. Natl. Acad. Sci. U.S.A.">
        <title>Improving the coverage of the cyanobacterial phylum using diversity-driven genome sequencing.</title>
        <authorList>
            <person name="Shih P.M."/>
            <person name="Wu D."/>
            <person name="Latifi A."/>
            <person name="Axen S.D."/>
            <person name="Fewer D.P."/>
            <person name="Talla E."/>
            <person name="Calteau A."/>
            <person name="Cai F."/>
            <person name="Tandeau de Marsac N."/>
            <person name="Rippka R."/>
            <person name="Herdman M."/>
            <person name="Sivonen K."/>
            <person name="Coursin T."/>
            <person name="Laurent T."/>
            <person name="Goodwin L."/>
            <person name="Nolan M."/>
            <person name="Davenport K.W."/>
            <person name="Han C.S."/>
            <person name="Rubin E.M."/>
            <person name="Eisen J.A."/>
            <person name="Woyke T."/>
            <person name="Gugger M."/>
            <person name="Kerfeld C.A."/>
        </authorList>
    </citation>
    <scope>NUCLEOTIDE SEQUENCE [LARGE SCALE GENOMIC DNA]</scope>
    <source>
        <strain evidence="3">ATCC 29140 / PCC 7202</strain>
    </source>
</reference>
<dbReference type="Pfam" id="PF04480">
    <property type="entry name" value="DUF559"/>
    <property type="match status" value="1"/>
</dbReference>
<accession>K9YQJ5</accession>
<keyword evidence="3" id="KW-1185">Reference proteome</keyword>
<dbReference type="InterPro" id="IPR047216">
    <property type="entry name" value="Endonuclease_DUF559_bact"/>
</dbReference>
<gene>
    <name evidence="2" type="ordered locus">Cyast_2454</name>
</gene>
<dbReference type="BioCyc" id="CSTA292563:G1353-2455-MONOMER"/>
<dbReference type="CDD" id="cd01038">
    <property type="entry name" value="Endonuclease_DUF559"/>
    <property type="match status" value="1"/>
</dbReference>
<sequence>MNFIRGTTPEVREAAKRLRHQLTPAEKALWERLRNKQVHGLKFRCQHPVGDFILDFYCPSIKLVIEIDGSYHDDRQEYDQCRTEKLAEHGYRVIRFKNEEVLNNIDKVIIQISRYCDDLQSLAP</sequence>
<dbReference type="PATRIC" id="fig|292563.3.peg.2561"/>
<dbReference type="AlphaFoldDB" id="K9YQJ5"/>
<dbReference type="InterPro" id="IPR011335">
    <property type="entry name" value="Restrct_endonuc-II-like"/>
</dbReference>
<dbReference type="Proteomes" id="UP000010483">
    <property type="component" value="Chromosome"/>
</dbReference>
<dbReference type="PANTHER" id="PTHR38590">
    <property type="entry name" value="BLL0828 PROTEIN"/>
    <property type="match status" value="1"/>
</dbReference>
<organism evidence="2 3">
    <name type="scientific">Cyanobacterium stanieri (strain ATCC 29140 / PCC 7202)</name>
    <dbReference type="NCBI Taxonomy" id="292563"/>
    <lineage>
        <taxon>Bacteria</taxon>
        <taxon>Bacillati</taxon>
        <taxon>Cyanobacteriota</taxon>
        <taxon>Cyanophyceae</taxon>
        <taxon>Oscillatoriophycideae</taxon>
        <taxon>Chroococcales</taxon>
        <taxon>Geminocystaceae</taxon>
        <taxon>Cyanobacterium</taxon>
    </lineage>
</organism>
<evidence type="ECO:0000313" key="3">
    <source>
        <dbReference type="Proteomes" id="UP000010483"/>
    </source>
</evidence>
<dbReference type="HOGENOM" id="CLU_107928_1_2_3"/>
<dbReference type="PANTHER" id="PTHR38590:SF1">
    <property type="entry name" value="BLL0828 PROTEIN"/>
    <property type="match status" value="1"/>
</dbReference>
<proteinExistence type="predicted"/>
<dbReference type="InterPro" id="IPR007569">
    <property type="entry name" value="DUF559"/>
</dbReference>
<dbReference type="KEGG" id="csn:Cyast_2454"/>
<evidence type="ECO:0000259" key="1">
    <source>
        <dbReference type="Pfam" id="PF04480"/>
    </source>
</evidence>
<protein>
    <recommendedName>
        <fullName evidence="1">DUF559 domain-containing protein</fullName>
    </recommendedName>
</protein>
<feature type="domain" description="DUF559" evidence="1">
    <location>
        <begin position="12"/>
        <end position="115"/>
    </location>
</feature>
<evidence type="ECO:0000313" key="2">
    <source>
        <dbReference type="EMBL" id="AFZ48398.1"/>
    </source>
</evidence>
<dbReference type="STRING" id="292563.Cyast_2454"/>
<name>K9YQJ5_CYASC</name>